<evidence type="ECO:0000313" key="4">
    <source>
        <dbReference type="EMBL" id="UXH31985.1"/>
    </source>
</evidence>
<feature type="transmembrane region" description="Helical" evidence="1">
    <location>
        <begin position="45"/>
        <end position="66"/>
    </location>
</feature>
<organism evidence="4">
    <name type="scientific">Methanothermobacter wolfeii</name>
    <name type="common">Methanobacterium wolfei</name>
    <dbReference type="NCBI Taxonomy" id="145261"/>
    <lineage>
        <taxon>Archaea</taxon>
        <taxon>Methanobacteriati</taxon>
        <taxon>Methanobacteriota</taxon>
        <taxon>Methanomada group</taxon>
        <taxon>Methanobacteria</taxon>
        <taxon>Methanobacteriales</taxon>
        <taxon>Methanobacteriaceae</taxon>
        <taxon>Methanothermobacter</taxon>
    </lineage>
</organism>
<keyword evidence="1" id="KW-0472">Membrane</keyword>
<accession>A0A9E7UM09</accession>
<proteinExistence type="predicted"/>
<dbReference type="Pfam" id="PF13239">
    <property type="entry name" value="2TM"/>
    <property type="match status" value="1"/>
</dbReference>
<name>A0A9E7UM09_METWO</name>
<dbReference type="EMBL" id="CP104550">
    <property type="protein sequence ID" value="UXH31985.1"/>
    <property type="molecule type" value="Genomic_DNA"/>
</dbReference>
<feature type="transmembrane region" description="Helical" evidence="1">
    <location>
        <begin position="18"/>
        <end position="39"/>
    </location>
</feature>
<dbReference type="GeneID" id="75105864"/>
<protein>
    <submittedName>
        <fullName evidence="4">2TM domain-containing protein</fullName>
    </submittedName>
</protein>
<dbReference type="AlphaFoldDB" id="A0A9E7UM09"/>
<dbReference type="Proteomes" id="UP001369247">
    <property type="component" value="Unassembled WGS sequence"/>
</dbReference>
<evidence type="ECO:0000313" key="3">
    <source>
        <dbReference type="EMBL" id="MEJ8543319.1"/>
    </source>
</evidence>
<evidence type="ECO:0000259" key="2">
    <source>
        <dbReference type="Pfam" id="PF13239"/>
    </source>
</evidence>
<feature type="domain" description="2TM" evidence="2">
    <location>
        <begin position="6"/>
        <end position="85"/>
    </location>
</feature>
<reference evidence="4" key="1">
    <citation type="submission" date="2022-09" db="EMBL/GenBank/DDBJ databases">
        <title>Characterization of three MwoI isoschizomers from sequenced genome and metagenomes.</title>
        <authorList>
            <person name="Fomenkov A."/>
            <person name="Xu S.Y."/>
            <person name="Roberts R.J."/>
        </authorList>
    </citation>
    <scope>NUCLEOTIDE SEQUENCE</scope>
    <source>
        <strain evidence="4">DSM 2970</strain>
    </source>
</reference>
<dbReference type="RefSeq" id="WP_261599672.1">
    <property type="nucleotide sequence ID" value="NZ_CP104550.1"/>
</dbReference>
<keyword evidence="1" id="KW-1133">Transmembrane helix</keyword>
<dbReference type="InterPro" id="IPR025698">
    <property type="entry name" value="2TM_dom"/>
</dbReference>
<keyword evidence="5" id="KW-1185">Reference proteome</keyword>
<sequence>MQDPYERARKRVKELKEFYMHLSVFAAVNLTLFLINLVSTPGRWWFYWVTVFWGIGLIWHAFGVFIEDRLFGKEWEEKKIREYMEKNKK</sequence>
<dbReference type="Proteomes" id="UP001065373">
    <property type="component" value="Chromosome"/>
</dbReference>
<dbReference type="EMBL" id="JAXUHJ010000010">
    <property type="protein sequence ID" value="MEJ8543319.1"/>
    <property type="molecule type" value="Genomic_DNA"/>
</dbReference>
<keyword evidence="1" id="KW-0812">Transmembrane</keyword>
<reference evidence="3 5" key="2">
    <citation type="submission" date="2023-12" db="EMBL/GenBank/DDBJ databases">
        <title>Phenotypic and Genomic Characterization of Methanothermobacter wolfeii Strain BSEL, a CO2-Capturing Archaeon with Minimal Nutrient Requirements.</title>
        <authorList>
            <person name="Ale Enriquez F."/>
            <person name="Ahring B.K."/>
        </authorList>
    </citation>
    <scope>NUCLEOTIDE SEQUENCE [LARGE SCALE GENOMIC DNA]</scope>
    <source>
        <strain evidence="3 5">BSEL-1</strain>
    </source>
</reference>
<gene>
    <name evidence="4" type="ORF">N5910_01390</name>
    <name evidence="3" type="ORF">U2150_07445</name>
</gene>
<evidence type="ECO:0000313" key="5">
    <source>
        <dbReference type="Proteomes" id="UP001369247"/>
    </source>
</evidence>
<evidence type="ECO:0000256" key="1">
    <source>
        <dbReference type="SAM" id="Phobius"/>
    </source>
</evidence>